<evidence type="ECO:0000259" key="2">
    <source>
        <dbReference type="Pfam" id="PF18036"/>
    </source>
</evidence>
<dbReference type="InterPro" id="IPR029071">
    <property type="entry name" value="Ubiquitin-like_domsf"/>
</dbReference>
<protein>
    <recommendedName>
        <fullName evidence="2">SNRNP25 ubiquitin-like domain-containing protein</fullName>
    </recommendedName>
</protein>
<accession>A0A843TQQ8</accession>
<dbReference type="PANTHER" id="PTHR14942">
    <property type="entry name" value="U11/U12 SMALL NUCLEAR RIBONUCLEOPROTEIN 25 KDA PROTEIN"/>
    <property type="match status" value="1"/>
</dbReference>
<dbReference type="PANTHER" id="PTHR14942:SF0">
    <property type="entry name" value="U11_U12 SMALL NUCLEAR RIBONUCLEOPROTEIN 25 KDA PROTEIN"/>
    <property type="match status" value="1"/>
</dbReference>
<comment type="caution">
    <text evidence="3">The sequence shown here is derived from an EMBL/GenBank/DDBJ whole genome shotgun (WGS) entry which is preliminary data.</text>
</comment>
<dbReference type="SUPFAM" id="SSF54236">
    <property type="entry name" value="Ubiquitin-like"/>
    <property type="match status" value="1"/>
</dbReference>
<evidence type="ECO:0000313" key="3">
    <source>
        <dbReference type="EMBL" id="MQL74832.1"/>
    </source>
</evidence>
<name>A0A843TQQ8_COLES</name>
<dbReference type="Pfam" id="PF18036">
    <property type="entry name" value="Ubiquitin_4"/>
    <property type="match status" value="1"/>
</dbReference>
<keyword evidence="4" id="KW-1185">Reference proteome</keyword>
<organism evidence="3 4">
    <name type="scientific">Colocasia esculenta</name>
    <name type="common">Wild taro</name>
    <name type="synonym">Arum esculentum</name>
    <dbReference type="NCBI Taxonomy" id="4460"/>
    <lineage>
        <taxon>Eukaryota</taxon>
        <taxon>Viridiplantae</taxon>
        <taxon>Streptophyta</taxon>
        <taxon>Embryophyta</taxon>
        <taxon>Tracheophyta</taxon>
        <taxon>Spermatophyta</taxon>
        <taxon>Magnoliopsida</taxon>
        <taxon>Liliopsida</taxon>
        <taxon>Araceae</taxon>
        <taxon>Aroideae</taxon>
        <taxon>Colocasieae</taxon>
        <taxon>Colocasia</taxon>
    </lineage>
</organism>
<dbReference type="EMBL" id="NMUH01000224">
    <property type="protein sequence ID" value="MQL74832.1"/>
    <property type="molecule type" value="Genomic_DNA"/>
</dbReference>
<dbReference type="OrthoDB" id="72819at2759"/>
<feature type="region of interest" description="Disordered" evidence="1">
    <location>
        <begin position="35"/>
        <end position="56"/>
    </location>
</feature>
<evidence type="ECO:0000313" key="4">
    <source>
        <dbReference type="Proteomes" id="UP000652761"/>
    </source>
</evidence>
<dbReference type="InterPro" id="IPR039690">
    <property type="entry name" value="SNRNP25"/>
</dbReference>
<feature type="domain" description="SNRNP25 ubiquitin-like" evidence="2">
    <location>
        <begin position="113"/>
        <end position="161"/>
    </location>
</feature>
<dbReference type="Gene3D" id="3.10.20.90">
    <property type="entry name" value="Phosphatidylinositol 3-kinase Catalytic Subunit, Chain A, domain 1"/>
    <property type="match status" value="1"/>
</dbReference>
<dbReference type="AlphaFoldDB" id="A0A843TQQ8"/>
<dbReference type="InterPro" id="IPR040610">
    <property type="entry name" value="SNRNP25_ubiquitin"/>
</dbReference>
<gene>
    <name evidence="3" type="ORF">Taro_007195</name>
</gene>
<dbReference type="GO" id="GO:0000398">
    <property type="term" value="P:mRNA splicing, via spliceosome"/>
    <property type="evidence" value="ECO:0007669"/>
    <property type="project" value="InterPro"/>
</dbReference>
<sequence length="178" mass="19601">MLSPSVVQPQAHAPSPASLPLQKVLCGFPTWRVLSRGDQNPPKQMQGSSSTTDTDINTKVEDVFTYNSSNSKKARLQSMLSALLSDPILSDVPKKPSIVDVDTLISLELGSAMKISVMKMDNTSFDVAMLNSATVKDLKQAIKNKTEEIEQGQLGHRHISWYKRVIKLLHSCTVNLHT</sequence>
<evidence type="ECO:0000256" key="1">
    <source>
        <dbReference type="SAM" id="MobiDB-lite"/>
    </source>
</evidence>
<dbReference type="Proteomes" id="UP000652761">
    <property type="component" value="Unassembled WGS sequence"/>
</dbReference>
<reference evidence="3" key="1">
    <citation type="submission" date="2017-07" db="EMBL/GenBank/DDBJ databases">
        <title>Taro Niue Genome Assembly and Annotation.</title>
        <authorList>
            <person name="Atibalentja N."/>
            <person name="Keating K."/>
            <person name="Fields C.J."/>
        </authorList>
    </citation>
    <scope>NUCLEOTIDE SEQUENCE</scope>
    <source>
        <strain evidence="3">Niue_2</strain>
        <tissue evidence="3">Leaf</tissue>
    </source>
</reference>
<feature type="compositionally biased region" description="Polar residues" evidence="1">
    <location>
        <begin position="37"/>
        <end position="55"/>
    </location>
</feature>
<proteinExistence type="predicted"/>